<evidence type="ECO:0000256" key="5">
    <source>
        <dbReference type="ARBA" id="ARBA00023239"/>
    </source>
</evidence>
<dbReference type="STRING" id="947013.SAMN04488109_3774"/>
<dbReference type="GO" id="GO:0019752">
    <property type="term" value="P:carboxylic acid metabolic process"/>
    <property type="evidence" value="ECO:0007669"/>
    <property type="project" value="InterPro"/>
</dbReference>
<dbReference type="EMBL" id="FQWQ01000002">
    <property type="protein sequence ID" value="SHH34131.1"/>
    <property type="molecule type" value="Genomic_DNA"/>
</dbReference>
<dbReference type="GO" id="GO:0005737">
    <property type="term" value="C:cytoplasm"/>
    <property type="evidence" value="ECO:0007669"/>
    <property type="project" value="TreeGrafter"/>
</dbReference>
<dbReference type="InterPro" id="IPR015424">
    <property type="entry name" value="PyrdxlP-dep_Trfase"/>
</dbReference>
<dbReference type="Gene3D" id="3.90.1150.10">
    <property type="entry name" value="Aspartate Aminotransferase, domain 1"/>
    <property type="match status" value="1"/>
</dbReference>
<protein>
    <submittedName>
        <fullName evidence="8">Pyridoxal-dependent decarboxylase conserved domain-containing protein</fullName>
    </submittedName>
</protein>
<dbReference type="InterPro" id="IPR015421">
    <property type="entry name" value="PyrdxlP-dep_Trfase_major"/>
</dbReference>
<keyword evidence="5 7" id="KW-0456">Lyase</keyword>
<dbReference type="Gene3D" id="3.40.640.10">
    <property type="entry name" value="Type I PLP-dependent aspartate aminotransferase-like (Major domain)"/>
    <property type="match status" value="1"/>
</dbReference>
<name>A0A1M5S6L6_9BACT</name>
<evidence type="ECO:0000313" key="9">
    <source>
        <dbReference type="Proteomes" id="UP000184212"/>
    </source>
</evidence>
<dbReference type="InterPro" id="IPR010977">
    <property type="entry name" value="Aromatic_deC"/>
</dbReference>
<keyword evidence="3" id="KW-0210">Decarboxylase</keyword>
<keyword evidence="9" id="KW-1185">Reference proteome</keyword>
<dbReference type="Pfam" id="PF00282">
    <property type="entry name" value="Pyridoxal_deC"/>
    <property type="match status" value="1"/>
</dbReference>
<dbReference type="Gene3D" id="3.90.1150.170">
    <property type="match status" value="1"/>
</dbReference>
<evidence type="ECO:0000256" key="4">
    <source>
        <dbReference type="ARBA" id="ARBA00022898"/>
    </source>
</evidence>
<dbReference type="PANTHER" id="PTHR11999:SF70">
    <property type="entry name" value="MIP05841P"/>
    <property type="match status" value="1"/>
</dbReference>
<sequence>MTLNDNTMKSNEDLTVQLAALEKIALQLEPSASQRQAIAQQAFDYIDEFITALPDAPGYKEKSCDALKALTIDDHGKPFDELLHILRDEVDQSGINSAAGTHMGYIPAGGLWTSAVGDMLAAAANRYVGIFYSSPGAVRIENQMIQWLCTITGYPATAHGNLSSGGSMASLIAIQTAREAHQIDSTNVRQAVVYFTAQAHHCLHKALHITGLHEAQQRIIPMNARYQMDTRALADALRQDKDNGLMPFLVIGTAGTTDTGAIDPLDAIADLCEQYNAWFHVDAAYGGFFTLLGDIAVKFKGIERSDSLVMDPHKGMFLPYGTGVVLVKDAHTLLRTYSHQASYMQDAYGFDEISPSDCSLELSRHFRGLRMWLPLHLHGVNAFKANLEEKLLLCRYFHEAVKELGFETGPDPDLSITLFRYPSKDSNAFNQQLLKALHADGRCFFSSTQINGQVWIRCAVLSFRTHLKEIQLALRMVEENLERIKEEVS</sequence>
<organism evidence="8 9">
    <name type="scientific">Chryseolinea serpens</name>
    <dbReference type="NCBI Taxonomy" id="947013"/>
    <lineage>
        <taxon>Bacteria</taxon>
        <taxon>Pseudomonadati</taxon>
        <taxon>Bacteroidota</taxon>
        <taxon>Cytophagia</taxon>
        <taxon>Cytophagales</taxon>
        <taxon>Fulvivirgaceae</taxon>
        <taxon>Chryseolinea</taxon>
    </lineage>
</organism>
<proteinExistence type="inferred from homology"/>
<feature type="modified residue" description="N6-(pyridoxal phosphate)lysine" evidence="6">
    <location>
        <position position="314"/>
    </location>
</feature>
<dbReference type="AlphaFoldDB" id="A0A1M5S6L6"/>
<comment type="similarity">
    <text evidence="2 7">Belongs to the group II decarboxylase family.</text>
</comment>
<dbReference type="InterPro" id="IPR002129">
    <property type="entry name" value="PyrdxlP-dep_de-COase"/>
</dbReference>
<dbReference type="SUPFAM" id="SSF53383">
    <property type="entry name" value="PLP-dependent transferases"/>
    <property type="match status" value="1"/>
</dbReference>
<reference evidence="8 9" key="1">
    <citation type="submission" date="2016-11" db="EMBL/GenBank/DDBJ databases">
        <authorList>
            <person name="Jaros S."/>
            <person name="Januszkiewicz K."/>
            <person name="Wedrychowicz H."/>
        </authorList>
    </citation>
    <scope>NUCLEOTIDE SEQUENCE [LARGE SCALE GENOMIC DNA]</scope>
    <source>
        <strain evidence="8 9">DSM 24574</strain>
    </source>
</reference>
<dbReference type="GO" id="GO:0030170">
    <property type="term" value="F:pyridoxal phosphate binding"/>
    <property type="evidence" value="ECO:0007669"/>
    <property type="project" value="InterPro"/>
</dbReference>
<keyword evidence="4 6" id="KW-0663">Pyridoxal phosphate</keyword>
<evidence type="ECO:0000256" key="6">
    <source>
        <dbReference type="PIRSR" id="PIRSR602129-50"/>
    </source>
</evidence>
<evidence type="ECO:0000313" key="8">
    <source>
        <dbReference type="EMBL" id="SHH34131.1"/>
    </source>
</evidence>
<dbReference type="InterPro" id="IPR015422">
    <property type="entry name" value="PyrdxlP-dep_Trfase_small"/>
</dbReference>
<gene>
    <name evidence="8" type="ORF">SAMN04488109_3774</name>
</gene>
<evidence type="ECO:0000256" key="2">
    <source>
        <dbReference type="ARBA" id="ARBA00009533"/>
    </source>
</evidence>
<dbReference type="GO" id="GO:0016831">
    <property type="term" value="F:carboxy-lyase activity"/>
    <property type="evidence" value="ECO:0007669"/>
    <property type="project" value="UniProtKB-KW"/>
</dbReference>
<accession>A0A1M5S6L6</accession>
<evidence type="ECO:0000256" key="3">
    <source>
        <dbReference type="ARBA" id="ARBA00022793"/>
    </source>
</evidence>
<evidence type="ECO:0000256" key="1">
    <source>
        <dbReference type="ARBA" id="ARBA00001933"/>
    </source>
</evidence>
<comment type="cofactor">
    <cofactor evidence="1 6 7">
        <name>pyridoxal 5'-phosphate</name>
        <dbReference type="ChEBI" id="CHEBI:597326"/>
    </cofactor>
</comment>
<dbReference type="Proteomes" id="UP000184212">
    <property type="component" value="Unassembled WGS sequence"/>
</dbReference>
<dbReference type="PANTHER" id="PTHR11999">
    <property type="entry name" value="GROUP II PYRIDOXAL-5-PHOSPHATE DECARBOXYLASE"/>
    <property type="match status" value="1"/>
</dbReference>
<evidence type="ECO:0000256" key="7">
    <source>
        <dbReference type="RuleBase" id="RU000382"/>
    </source>
</evidence>